<reference evidence="3" key="1">
    <citation type="submission" date="2024-06" db="EMBL/GenBank/DDBJ databases">
        <authorList>
            <person name="Ryan C."/>
        </authorList>
    </citation>
    <scope>NUCLEOTIDE SEQUENCE [LARGE SCALE GENOMIC DNA]</scope>
</reference>
<name>A0ABC8Y7N2_9POAL</name>
<feature type="region of interest" description="Disordered" evidence="1">
    <location>
        <begin position="105"/>
        <end position="142"/>
    </location>
</feature>
<dbReference type="AlphaFoldDB" id="A0ABC8Y7N2"/>
<evidence type="ECO:0000256" key="1">
    <source>
        <dbReference type="SAM" id="MobiDB-lite"/>
    </source>
</evidence>
<feature type="compositionally biased region" description="Low complexity" evidence="1">
    <location>
        <begin position="25"/>
        <end position="38"/>
    </location>
</feature>
<reference evidence="2 3" key="2">
    <citation type="submission" date="2024-10" db="EMBL/GenBank/DDBJ databases">
        <authorList>
            <person name="Ryan C."/>
        </authorList>
    </citation>
    <scope>NUCLEOTIDE SEQUENCE [LARGE SCALE GENOMIC DNA]</scope>
</reference>
<accession>A0ABC8Y7N2</accession>
<protein>
    <submittedName>
        <fullName evidence="2">Uncharacterized protein</fullName>
    </submittedName>
</protein>
<dbReference type="Pfam" id="PF25088">
    <property type="entry name" value="GPKOW_C"/>
    <property type="match status" value="1"/>
</dbReference>
<evidence type="ECO:0000313" key="2">
    <source>
        <dbReference type="EMBL" id="CAL4938554.1"/>
    </source>
</evidence>
<keyword evidence="3" id="KW-1185">Reference proteome</keyword>
<feature type="region of interest" description="Disordered" evidence="1">
    <location>
        <begin position="1"/>
        <end position="52"/>
    </location>
</feature>
<feature type="compositionally biased region" description="Pro residues" evidence="1">
    <location>
        <begin position="109"/>
        <end position="122"/>
    </location>
</feature>
<proteinExistence type="predicted"/>
<dbReference type="Gene3D" id="2.30.30.140">
    <property type="match status" value="1"/>
</dbReference>
<evidence type="ECO:0000313" key="3">
    <source>
        <dbReference type="Proteomes" id="UP001497457"/>
    </source>
</evidence>
<dbReference type="InterPro" id="IPR045166">
    <property type="entry name" value="Spp2-like"/>
</dbReference>
<dbReference type="PANTHER" id="PTHR15818">
    <property type="entry name" value="G PATCH AND KOW-CONTAINING"/>
    <property type="match status" value="1"/>
</dbReference>
<organism evidence="2 3">
    <name type="scientific">Urochloa decumbens</name>
    <dbReference type="NCBI Taxonomy" id="240449"/>
    <lineage>
        <taxon>Eukaryota</taxon>
        <taxon>Viridiplantae</taxon>
        <taxon>Streptophyta</taxon>
        <taxon>Embryophyta</taxon>
        <taxon>Tracheophyta</taxon>
        <taxon>Spermatophyta</taxon>
        <taxon>Magnoliopsida</taxon>
        <taxon>Liliopsida</taxon>
        <taxon>Poales</taxon>
        <taxon>Poaceae</taxon>
        <taxon>PACMAD clade</taxon>
        <taxon>Panicoideae</taxon>
        <taxon>Panicodae</taxon>
        <taxon>Paniceae</taxon>
        <taxon>Melinidinae</taxon>
        <taxon>Urochloa</taxon>
    </lineage>
</organism>
<dbReference type="Proteomes" id="UP001497457">
    <property type="component" value="Chromosome 16b"/>
</dbReference>
<sequence length="359" mass="38571">MEEEKKRLSFSIACKRRPTNPPSAPAAADDVPNPNSAPTGLQFVTEFDPPQTLPPAAAPVVVAPLPNSFNFGRRNPSSSIPTSEEEPALAAISPAAACRAFVLDTSTAPTPPTPPLLTPPTASPSATPLTWKKNPPRYPHKNSLRRSLVDTAGPRANVLVRTTGTGRRQTLRPPSMAIANVLANRRSATTPTSTALGNLAPASGYSALPRDATDDKGCCNAGRHKISEKRSRTEDCDKLQWLHSHIRVRVVSKKLGKRLYLMKGKVVDVVSPTACDVVMEDGSEVVQGLGQDMLETVLPRTNGRVLVLYGTHKGVCGRLVEKNSEEETGLVEDADTKAVVRVRYDQMAEYTGDLELLGC</sequence>
<gene>
    <name evidence="2" type="ORF">URODEC1_LOCUS31311</name>
</gene>
<dbReference type="PANTHER" id="PTHR15818:SF3">
    <property type="entry name" value="KOW DOMAIN-CONTAINING PROTEIN"/>
    <property type="match status" value="1"/>
</dbReference>
<dbReference type="EMBL" id="OZ075126">
    <property type="protein sequence ID" value="CAL4938554.1"/>
    <property type="molecule type" value="Genomic_DNA"/>
</dbReference>